<comment type="caution">
    <text evidence="3">The sequence shown here is derived from an EMBL/GenBank/DDBJ whole genome shotgun (WGS) entry which is preliminary data.</text>
</comment>
<evidence type="ECO:0000313" key="3">
    <source>
        <dbReference type="EMBL" id="MFC5520441.1"/>
    </source>
</evidence>
<feature type="region of interest" description="Disordered" evidence="1">
    <location>
        <begin position="210"/>
        <end position="234"/>
    </location>
</feature>
<evidence type="ECO:0008006" key="5">
    <source>
        <dbReference type="Google" id="ProtNLM"/>
    </source>
</evidence>
<feature type="region of interest" description="Disordered" evidence="1">
    <location>
        <begin position="37"/>
        <end position="76"/>
    </location>
</feature>
<feature type="compositionally biased region" description="Low complexity" evidence="1">
    <location>
        <begin position="211"/>
        <end position="226"/>
    </location>
</feature>
<keyword evidence="4" id="KW-1185">Reference proteome</keyword>
<dbReference type="RefSeq" id="WP_068831418.1">
    <property type="nucleotide sequence ID" value="NZ_JBHSMX010000011.1"/>
</dbReference>
<evidence type="ECO:0000256" key="2">
    <source>
        <dbReference type="SAM" id="SignalP"/>
    </source>
</evidence>
<feature type="signal peptide" evidence="2">
    <location>
        <begin position="1"/>
        <end position="35"/>
    </location>
</feature>
<reference evidence="4" key="1">
    <citation type="journal article" date="2019" name="Int. J. Syst. Evol. Microbiol.">
        <title>The Global Catalogue of Microorganisms (GCM) 10K type strain sequencing project: providing services to taxonomists for standard genome sequencing and annotation.</title>
        <authorList>
            <consortium name="The Broad Institute Genomics Platform"/>
            <consortium name="The Broad Institute Genome Sequencing Center for Infectious Disease"/>
            <person name="Wu L."/>
            <person name="Ma J."/>
        </authorList>
    </citation>
    <scope>NUCLEOTIDE SEQUENCE [LARGE SCALE GENOMIC DNA]</scope>
    <source>
        <strain evidence="4">CGMCC 4.7277</strain>
    </source>
</reference>
<accession>A0ABW0Q6L4</accession>
<sequence length="234" mass="24956">MFSNPDFWARCGRIGLRASMAALAAAALTACGSTAASKSAEESSITTTAQPAAERSARANPGQPAPPLGPANPLGAWLPDPAADAVARMLSYADRVRVLPPAELNQEVARLGSVSSPADQLQLALVLSQLHQNAELQRAQELLARLLGNTAADAQALHPLARLLAARYGEQRRLEEQLEKQNQQLREVQRRLDQTNERLEALKAIERSLTSRSPALAPASPASAPADRVRSKTP</sequence>
<organism evidence="3 4">
    <name type="scientific">Polaromonas jejuensis</name>
    <dbReference type="NCBI Taxonomy" id="457502"/>
    <lineage>
        <taxon>Bacteria</taxon>
        <taxon>Pseudomonadati</taxon>
        <taxon>Pseudomonadota</taxon>
        <taxon>Betaproteobacteria</taxon>
        <taxon>Burkholderiales</taxon>
        <taxon>Comamonadaceae</taxon>
        <taxon>Polaromonas</taxon>
    </lineage>
</organism>
<evidence type="ECO:0000256" key="1">
    <source>
        <dbReference type="SAM" id="MobiDB-lite"/>
    </source>
</evidence>
<name>A0ABW0Q6L4_9BURK</name>
<feature type="compositionally biased region" description="Low complexity" evidence="1">
    <location>
        <begin position="37"/>
        <end position="49"/>
    </location>
</feature>
<gene>
    <name evidence="3" type="ORF">ACFPP7_05880</name>
</gene>
<feature type="chain" id="PRO_5047029030" description="Lipoprotein" evidence="2">
    <location>
        <begin position="36"/>
        <end position="234"/>
    </location>
</feature>
<dbReference type="EMBL" id="JBHSMX010000011">
    <property type="protein sequence ID" value="MFC5520441.1"/>
    <property type="molecule type" value="Genomic_DNA"/>
</dbReference>
<protein>
    <recommendedName>
        <fullName evidence="5">Lipoprotein</fullName>
    </recommendedName>
</protein>
<proteinExistence type="predicted"/>
<dbReference type="Proteomes" id="UP001596084">
    <property type="component" value="Unassembled WGS sequence"/>
</dbReference>
<evidence type="ECO:0000313" key="4">
    <source>
        <dbReference type="Proteomes" id="UP001596084"/>
    </source>
</evidence>
<keyword evidence="2" id="KW-0732">Signal</keyword>